<feature type="region of interest" description="Disordered" evidence="11">
    <location>
        <begin position="1213"/>
        <end position="1239"/>
    </location>
</feature>
<dbReference type="PANTHER" id="PTHR12199">
    <property type="entry name" value="INTERPHOTORECEPTOR MATRIX PROTEOGLYCAN"/>
    <property type="match status" value="1"/>
</dbReference>
<dbReference type="Proteomes" id="UP001205998">
    <property type="component" value="Unassembled WGS sequence"/>
</dbReference>
<feature type="domain" description="SEA" evidence="12">
    <location>
        <begin position="973"/>
        <end position="1098"/>
    </location>
</feature>
<feature type="compositionally biased region" description="Basic and acidic residues" evidence="11">
    <location>
        <begin position="1285"/>
        <end position="1295"/>
    </location>
</feature>
<evidence type="ECO:0000256" key="9">
    <source>
        <dbReference type="ARBA" id="ARBA00023180"/>
    </source>
</evidence>
<organism evidence="13 14">
    <name type="scientific">Silurus asotus</name>
    <name type="common">Amur catfish</name>
    <name type="synonym">Parasilurus asotus</name>
    <dbReference type="NCBI Taxonomy" id="30991"/>
    <lineage>
        <taxon>Eukaryota</taxon>
        <taxon>Metazoa</taxon>
        <taxon>Chordata</taxon>
        <taxon>Craniata</taxon>
        <taxon>Vertebrata</taxon>
        <taxon>Euteleostomi</taxon>
        <taxon>Actinopterygii</taxon>
        <taxon>Neopterygii</taxon>
        <taxon>Teleostei</taxon>
        <taxon>Ostariophysi</taxon>
        <taxon>Siluriformes</taxon>
        <taxon>Siluridae</taxon>
        <taxon>Silurus</taxon>
    </lineage>
</organism>
<evidence type="ECO:0000256" key="4">
    <source>
        <dbReference type="ARBA" id="ARBA00022525"/>
    </source>
</evidence>
<feature type="compositionally biased region" description="Basic and acidic residues" evidence="11">
    <location>
        <begin position="623"/>
        <end position="634"/>
    </location>
</feature>
<keyword evidence="4" id="KW-0964">Secreted</keyword>
<feature type="region of interest" description="Disordered" evidence="11">
    <location>
        <begin position="1280"/>
        <end position="1299"/>
    </location>
</feature>
<dbReference type="GO" id="GO:0001750">
    <property type="term" value="C:photoreceptor outer segment"/>
    <property type="evidence" value="ECO:0007669"/>
    <property type="project" value="UniProtKB-SubCell"/>
</dbReference>
<protein>
    <submittedName>
        <fullName evidence="13">Titin-like isoform X4</fullName>
    </submittedName>
</protein>
<dbReference type="Pfam" id="PF01390">
    <property type="entry name" value="SEA"/>
    <property type="match status" value="1"/>
</dbReference>
<accession>A0AAD5B5B2</accession>
<comment type="subcellular location">
    <subcellularLocation>
        <location evidence="2">Cell projection</location>
        <location evidence="2">Cilium</location>
        <location evidence="2">Photoreceptor outer segment</location>
    </subcellularLocation>
    <subcellularLocation>
        <location evidence="1">Photoreceptor inner segment</location>
    </subcellularLocation>
    <subcellularLocation>
        <location evidence="3">Secreted</location>
        <location evidence="3">Extracellular space</location>
        <location evidence="3">Extracellular matrix</location>
        <location evidence="3">Interphotoreceptor matrix</location>
    </subcellularLocation>
</comment>
<sequence length="1867" mass="204641">MDSLILASRSVEVNDSLSRMKRGILFPSGVKMCSQETVKQAVQNHLDYFHLRVCQEAVWEAFKIFLDRLPKRDEYELWINRCLNSSICIFDIGRSFSESPEHLAIVTSRVNMASTMGQQTTADPAKAENISATDGVTSVTSRLVDLSPIESTDTEALLNPKEPRVITEEPGVARMELTVTTEQSSDAPIKVMASTQQSTVTPNIAIVTNGEYLNAPEELIVTTEQFMRIATEVIATAERSTDTSTELKVTSEPLSINTPTEEILTTQWPMDISKQAIVTTGQSTDIATEVRATAYSNEATVIAQSMDFATKVVTTAQSIKTPKETIATIQPLSMATPTEEILTVEWSTDPPAKAIVTTATTSEAILATEQSMDTEIVTTQQSIITPIVAMVNIEGSIITPTEKILPTEQSNVVPKETTPTKLINTPIQAIFEIYQSKEKEVITMSRQSIVTTNKAIVSTTQITEDLFQVPSMATQLDDTPVVSEKTAFDLTTEDSGVNPDSLTEVTSQTTEQISPEFDLEMNHNIAKIPTTTSTSTTTKVAFENAKNGITVNSGLEKTLVDIEEALPEEAMQVDDNDGVGKELQSSPSPSVVTTNEPSEYQQPEWDTLENTLPGDSLDTSPDEPPRSFSDDTHEEGSVIVEEVASGEATKFNVSEKMEILAGADVLIEAPTSKLSIANNTPVNKDVSVSAEVSFGYTAEDNPEDLSEDARHKLDIVFGGTPTNIPEDAAEAVPSVENAGEEQSETTVQIVVNEVPPSTIIPVESTEPDSKVMPSVVIPDTNSKDVTNAFTLDPSVIILDVDDFTPNAGLTTWDYTSGTHHMEININQQEERLEENAVEEKMLEVIQDTTSPLPGTTALDGTAIFKDTKDLEAITLHIPETAQHTVVFDVQPSEFPVNLDKSTGTPEEDDIPAPVVEVEKSTVGLNEPTTNIQQNTGSLMLQASTNISNTIIGKGNMIGNEIDEILPRPARSKTDHVVELSIKLRGESYDDALRDPTSFYYQHLSEEFIEKEQHPEIEDAYKKLPGFQRVFIREFRGLAVVVHYAIMLEGDVAGISNETMSDITLQFNQVEKSYTDPEELPTVVYTVTDLRHYITQALHKESLGNNGNASLDVDPDSLQLENVETLPLSKPTSRPLDSNNMMDNVLTAEKPPDIPVLEFPSNDVFINNEDFLFDTLHPRHPWIGPETGVLSENDIITENNPPKSRTEVPLKTMDTEISSKSDETSRKPTPTTDSVGLEDEMSIKEESFHETTTSANPNPVTVLQESQSTQFEAKSTVTVIPSVKTPGDKDSIKDENPDMGSGSGFSINDLISDKWPWVTQRTAVPLEKAKDREEHEIKLVGENEKSEVLVVQTSTVSLLDNVIISQDVNVHDTTTEMTPVYFNMKTQRELSMQTTEDFESSDFHLGELFTPVAALTDLPRPIFATTIEGSTVQVSEVNPSNENSQSATSPTKLTVTLVSEAFTASIDVNPEDTTTETNTVLVATEPPTFVDIEFETVKESSIFYGPNEQLLIKNVTRLPAIIDFETSNADLEIIEDVAFALTQAPTVELPDEDLVKDEIIVVTAEAVESVTVVATTRALSTASYSHTSDKLIPTEMTSQTYGHLVVDIDTKNDAIGPTEAGTNEVKLSTATYPFTTLVTHNGTNISEKDRPSTTIPPVFETTFQSTDSIMGIGGDHLATNGHISTPSISDQILLHENSNNDSSTAQSRIPGNPSITDLDVSFDIIQYDDENGSGFIHGTDMASVAMPVSPGRALMVFFSLRVTNMMFSQDLFNKSSSEYKSLERQFLDLLVPYLQSNLSNFQRLEILNFQNGSIVVNSRMKFRKPVPREVTSAVYLILENFCNTAYQTMNLAIDKHSLDVESGTFLKA</sequence>
<dbReference type="InterPro" id="IPR036364">
    <property type="entry name" value="SEA_dom_sf"/>
</dbReference>
<dbReference type="GO" id="GO:0007601">
    <property type="term" value="P:visual perception"/>
    <property type="evidence" value="ECO:0007669"/>
    <property type="project" value="InterPro"/>
</dbReference>
<feature type="compositionally biased region" description="Basic and acidic residues" evidence="11">
    <location>
        <begin position="1213"/>
        <end position="1225"/>
    </location>
</feature>
<keyword evidence="5" id="KW-0272">Extracellular matrix</keyword>
<dbReference type="InterPro" id="IPR000082">
    <property type="entry name" value="SEA_dom"/>
</dbReference>
<reference evidence="13" key="1">
    <citation type="submission" date="2018-07" db="EMBL/GenBank/DDBJ databases">
        <title>Comparative genomics of catfishes provides insights into carnivory and benthic adaptation.</title>
        <authorList>
            <person name="Zhang Y."/>
            <person name="Wang D."/>
            <person name="Peng Z."/>
            <person name="Zheng S."/>
            <person name="Shao F."/>
            <person name="Tao W."/>
        </authorList>
    </citation>
    <scope>NUCLEOTIDE SEQUENCE</scope>
    <source>
        <strain evidence="13">Chongqing</strain>
    </source>
</reference>
<keyword evidence="8" id="KW-0677">Repeat</keyword>
<keyword evidence="14" id="KW-1185">Reference proteome</keyword>
<keyword evidence="7" id="KW-0732">Signal</keyword>
<evidence type="ECO:0000256" key="7">
    <source>
        <dbReference type="ARBA" id="ARBA00022729"/>
    </source>
</evidence>
<evidence type="ECO:0000313" key="13">
    <source>
        <dbReference type="EMBL" id="KAI5627622.1"/>
    </source>
</evidence>
<evidence type="ECO:0000256" key="8">
    <source>
        <dbReference type="ARBA" id="ARBA00022737"/>
    </source>
</evidence>
<gene>
    <name evidence="13" type="ORF">C0J50_8488</name>
</gene>
<evidence type="ECO:0000256" key="5">
    <source>
        <dbReference type="ARBA" id="ARBA00022530"/>
    </source>
</evidence>
<proteinExistence type="predicted"/>
<feature type="domain" description="SEA" evidence="12">
    <location>
        <begin position="1751"/>
        <end position="1864"/>
    </location>
</feature>
<evidence type="ECO:0000256" key="2">
    <source>
        <dbReference type="ARBA" id="ARBA00004504"/>
    </source>
</evidence>
<dbReference type="PANTHER" id="PTHR12199:SF4">
    <property type="entry name" value="INTERPHOTORECEPTOR MATRIX PROTEOGLYCAN 2"/>
    <property type="match status" value="1"/>
</dbReference>
<feature type="compositionally biased region" description="Polar residues" evidence="11">
    <location>
        <begin position="583"/>
        <end position="601"/>
    </location>
</feature>
<feature type="region of interest" description="Disordered" evidence="11">
    <location>
        <begin position="571"/>
        <end position="634"/>
    </location>
</feature>
<keyword evidence="10" id="KW-0966">Cell projection</keyword>
<evidence type="ECO:0000256" key="11">
    <source>
        <dbReference type="SAM" id="MobiDB-lite"/>
    </source>
</evidence>
<keyword evidence="9" id="KW-0325">Glycoprotein</keyword>
<dbReference type="Gene3D" id="3.30.70.960">
    <property type="entry name" value="SEA domain"/>
    <property type="match status" value="1"/>
</dbReference>
<dbReference type="SMART" id="SM00200">
    <property type="entry name" value="SEA"/>
    <property type="match status" value="2"/>
</dbReference>
<evidence type="ECO:0000256" key="3">
    <source>
        <dbReference type="ARBA" id="ARBA00004593"/>
    </source>
</evidence>
<evidence type="ECO:0000256" key="1">
    <source>
        <dbReference type="ARBA" id="ARBA00004437"/>
    </source>
</evidence>
<evidence type="ECO:0000313" key="14">
    <source>
        <dbReference type="Proteomes" id="UP001205998"/>
    </source>
</evidence>
<comment type="caution">
    <text evidence="13">The sequence shown here is derived from an EMBL/GenBank/DDBJ whole genome shotgun (WGS) entry which is preliminary data.</text>
</comment>
<dbReference type="PROSITE" id="PS50024">
    <property type="entry name" value="SEA"/>
    <property type="match status" value="2"/>
</dbReference>
<dbReference type="GO" id="GO:0008201">
    <property type="term" value="F:heparin binding"/>
    <property type="evidence" value="ECO:0007669"/>
    <property type="project" value="UniProtKB-KW"/>
</dbReference>
<evidence type="ECO:0000256" key="10">
    <source>
        <dbReference type="ARBA" id="ARBA00023273"/>
    </source>
</evidence>
<dbReference type="InterPro" id="IPR039861">
    <property type="entry name" value="IMPG"/>
</dbReference>
<dbReference type="SUPFAM" id="SSF82671">
    <property type="entry name" value="SEA domain"/>
    <property type="match status" value="1"/>
</dbReference>
<evidence type="ECO:0000256" key="6">
    <source>
        <dbReference type="ARBA" id="ARBA00022674"/>
    </source>
</evidence>
<dbReference type="EMBL" id="MU549874">
    <property type="protein sequence ID" value="KAI5627622.1"/>
    <property type="molecule type" value="Genomic_DNA"/>
</dbReference>
<dbReference type="GO" id="GO:0001917">
    <property type="term" value="C:photoreceptor inner segment"/>
    <property type="evidence" value="ECO:0007669"/>
    <property type="project" value="UniProtKB-SubCell"/>
</dbReference>
<keyword evidence="6" id="KW-0358">Heparin-binding</keyword>
<dbReference type="GO" id="GO:0005540">
    <property type="term" value="F:hyaluronic acid binding"/>
    <property type="evidence" value="ECO:0007669"/>
    <property type="project" value="TreeGrafter"/>
</dbReference>
<evidence type="ECO:0000259" key="12">
    <source>
        <dbReference type="PROSITE" id="PS50024"/>
    </source>
</evidence>
<dbReference type="GO" id="GO:0033165">
    <property type="term" value="C:interphotoreceptor matrix"/>
    <property type="evidence" value="ECO:0007669"/>
    <property type="project" value="UniProtKB-SubCell"/>
</dbReference>
<name>A0AAD5B5B2_SILAS</name>